<evidence type="ECO:0000256" key="6">
    <source>
        <dbReference type="ARBA" id="ARBA00023040"/>
    </source>
</evidence>
<feature type="compositionally biased region" description="Basic and acidic residues" evidence="11">
    <location>
        <begin position="10"/>
        <end position="23"/>
    </location>
</feature>
<comment type="subcellular location">
    <subcellularLocation>
        <location evidence="1">Cell membrane</location>
        <topology evidence="1">Multi-pass membrane protein</topology>
    </subcellularLocation>
</comment>
<dbReference type="PROSITE" id="PS50262">
    <property type="entry name" value="G_PROTEIN_RECEP_F1_2"/>
    <property type="match status" value="1"/>
</dbReference>
<feature type="region of interest" description="Disordered" evidence="11">
    <location>
        <begin position="173"/>
        <end position="197"/>
    </location>
</feature>
<dbReference type="EMBL" id="JAWJWF010000004">
    <property type="protein sequence ID" value="KAK6633984.1"/>
    <property type="molecule type" value="Genomic_DNA"/>
</dbReference>
<accession>A0ABR1B3A1</accession>
<comment type="caution">
    <text evidence="14">The sequence shown here is derived from an EMBL/GenBank/DDBJ whole genome shotgun (WGS) entry which is preliminary data.</text>
</comment>
<evidence type="ECO:0000256" key="2">
    <source>
        <dbReference type="ARBA" id="ARBA00010663"/>
    </source>
</evidence>
<feature type="region of interest" description="Disordered" evidence="11">
    <location>
        <begin position="1"/>
        <end position="77"/>
    </location>
</feature>
<feature type="transmembrane region" description="Helical" evidence="12">
    <location>
        <begin position="308"/>
        <end position="332"/>
    </location>
</feature>
<proteinExistence type="inferred from homology"/>
<dbReference type="PANTHER" id="PTHR24248">
    <property type="entry name" value="ADRENERGIC RECEPTOR-RELATED G-PROTEIN COUPLED RECEPTOR"/>
    <property type="match status" value="1"/>
</dbReference>
<keyword evidence="4 12" id="KW-0812">Transmembrane</keyword>
<keyword evidence="3" id="KW-1003">Cell membrane</keyword>
<protein>
    <recommendedName>
        <fullName evidence="13">G-protein coupled receptors family 1 profile domain-containing protein</fullName>
    </recommendedName>
</protein>
<evidence type="ECO:0000256" key="10">
    <source>
        <dbReference type="ARBA" id="ARBA00023224"/>
    </source>
</evidence>
<evidence type="ECO:0000256" key="4">
    <source>
        <dbReference type="ARBA" id="ARBA00022692"/>
    </source>
</evidence>
<comment type="similarity">
    <text evidence="2">Belongs to the G-protein coupled receptor 1 family.</text>
</comment>
<organism evidence="14 15">
    <name type="scientific">Polyplax serrata</name>
    <name type="common">Common mouse louse</name>
    <dbReference type="NCBI Taxonomy" id="468196"/>
    <lineage>
        <taxon>Eukaryota</taxon>
        <taxon>Metazoa</taxon>
        <taxon>Ecdysozoa</taxon>
        <taxon>Arthropoda</taxon>
        <taxon>Hexapoda</taxon>
        <taxon>Insecta</taxon>
        <taxon>Pterygota</taxon>
        <taxon>Neoptera</taxon>
        <taxon>Paraneoptera</taxon>
        <taxon>Psocodea</taxon>
        <taxon>Troctomorpha</taxon>
        <taxon>Phthiraptera</taxon>
        <taxon>Anoplura</taxon>
        <taxon>Polyplacidae</taxon>
        <taxon>Polyplax</taxon>
    </lineage>
</organism>
<evidence type="ECO:0000313" key="14">
    <source>
        <dbReference type="EMBL" id="KAK6633984.1"/>
    </source>
</evidence>
<name>A0ABR1B3A1_POLSC</name>
<keyword evidence="6" id="KW-0297">G-protein coupled receptor</keyword>
<evidence type="ECO:0000256" key="1">
    <source>
        <dbReference type="ARBA" id="ARBA00004651"/>
    </source>
</evidence>
<evidence type="ECO:0000256" key="7">
    <source>
        <dbReference type="ARBA" id="ARBA00023136"/>
    </source>
</evidence>
<keyword evidence="9" id="KW-0675">Receptor</keyword>
<dbReference type="PRINTS" id="PR00237">
    <property type="entry name" value="GPCRRHODOPSN"/>
</dbReference>
<dbReference type="Proteomes" id="UP001359485">
    <property type="component" value="Unassembled WGS sequence"/>
</dbReference>
<evidence type="ECO:0000256" key="5">
    <source>
        <dbReference type="ARBA" id="ARBA00022989"/>
    </source>
</evidence>
<feature type="compositionally biased region" description="Low complexity" evidence="11">
    <location>
        <begin position="178"/>
        <end position="191"/>
    </location>
</feature>
<evidence type="ECO:0000259" key="13">
    <source>
        <dbReference type="PROSITE" id="PS50262"/>
    </source>
</evidence>
<keyword evidence="10" id="KW-0807">Transducer</keyword>
<dbReference type="Gene3D" id="1.20.1070.10">
    <property type="entry name" value="Rhodopsin 7-helix transmembrane proteins"/>
    <property type="match status" value="1"/>
</dbReference>
<evidence type="ECO:0000256" key="12">
    <source>
        <dbReference type="SAM" id="Phobius"/>
    </source>
</evidence>
<keyword evidence="7 12" id="KW-0472">Membrane</keyword>
<feature type="compositionally biased region" description="Basic and acidic residues" evidence="11">
    <location>
        <begin position="39"/>
        <end position="50"/>
    </location>
</feature>
<evidence type="ECO:0000256" key="11">
    <source>
        <dbReference type="SAM" id="MobiDB-lite"/>
    </source>
</evidence>
<dbReference type="Pfam" id="PF00001">
    <property type="entry name" value="7tm_1"/>
    <property type="match status" value="1"/>
</dbReference>
<evidence type="ECO:0000313" key="15">
    <source>
        <dbReference type="Proteomes" id="UP001359485"/>
    </source>
</evidence>
<reference evidence="14 15" key="1">
    <citation type="submission" date="2023-09" db="EMBL/GenBank/DDBJ databases">
        <title>Genomes of two closely related lineages of the louse Polyplax serrata with different host specificities.</title>
        <authorList>
            <person name="Martinu J."/>
            <person name="Tarabai H."/>
            <person name="Stefka J."/>
            <person name="Hypsa V."/>
        </authorList>
    </citation>
    <scope>NUCLEOTIDE SEQUENCE [LARGE SCALE GENOMIC DNA]</scope>
    <source>
        <strain evidence="14">98ZLc_SE</strain>
    </source>
</reference>
<dbReference type="InterPro" id="IPR017452">
    <property type="entry name" value="GPCR_Rhodpsn_7TM"/>
</dbReference>
<dbReference type="InterPro" id="IPR000276">
    <property type="entry name" value="GPCR_Rhodpsn"/>
</dbReference>
<evidence type="ECO:0000256" key="3">
    <source>
        <dbReference type="ARBA" id="ARBA00022475"/>
    </source>
</evidence>
<feature type="domain" description="G-protein coupled receptors family 1 profile" evidence="13">
    <location>
        <begin position="287"/>
        <end position="337"/>
    </location>
</feature>
<sequence>MGEGVGLLKRTQEIQSKDGEGRGKIQQIKALVNTLYKGTTEKNVKEDGPGREGGGPAEGDTGPGDARGSDVAAGTRGDLSEHNSIRLIFSAIKNELSNISTSRSPGAGVSGTREKLHGNQPLSSVLHHVPTNSTTTGVNATADYEEVPFDDVVLEPLGDNTFLNFLNGSLKQDGPGETTTVTNSSSSSRIAGGSGGLSGGNESLGRGFDFFTSPIHEYNAAELLASGAGSNFSSFVDVNSSESVWNQTNLTGVWDIHGNSTWEQSSPMEGNYWALILIIFPFLTLFGNVLVILAVVRERTLQTATNYFIVSLALADLLVAVLVMPFAVYVLVSLTLN</sequence>
<keyword evidence="15" id="KW-1185">Reference proteome</keyword>
<gene>
    <name evidence="14" type="ORF">RUM44_004591</name>
</gene>
<evidence type="ECO:0000256" key="9">
    <source>
        <dbReference type="ARBA" id="ARBA00023170"/>
    </source>
</evidence>
<dbReference type="SUPFAM" id="SSF81321">
    <property type="entry name" value="Family A G protein-coupled receptor-like"/>
    <property type="match status" value="1"/>
</dbReference>
<dbReference type="PANTHER" id="PTHR24248:SF125">
    <property type="entry name" value="DOPAMINE D2-LIKE RECEPTOR"/>
    <property type="match status" value="1"/>
</dbReference>
<keyword evidence="8" id="KW-1015">Disulfide bond</keyword>
<evidence type="ECO:0000256" key="8">
    <source>
        <dbReference type="ARBA" id="ARBA00023157"/>
    </source>
</evidence>
<feature type="transmembrane region" description="Helical" evidence="12">
    <location>
        <begin position="272"/>
        <end position="296"/>
    </location>
</feature>
<keyword evidence="5 12" id="KW-1133">Transmembrane helix</keyword>